<gene>
    <name evidence="1" type="ORF">HF327_019265</name>
</gene>
<dbReference type="PANTHER" id="PTHR30632:SF11">
    <property type="entry name" value="BLR4797 PROTEIN"/>
    <property type="match status" value="1"/>
</dbReference>
<proteinExistence type="predicted"/>
<dbReference type="Proteomes" id="UP000530032">
    <property type="component" value="Unassembled WGS sequence"/>
</dbReference>
<sequence>MSAALNGISSMATRQVLSDLSAAWQAQGGEPVQIESVGGVDAAQRVQNGDEAFDVVFLASGAIDKLQAACRVLPGSKVDLMLSSTAVAVPAAAQQPDISTEDAVRAAVLAAPSIGYSTGPSGVALQKLFERWGIADAIKPRIVQARPGVPVGSLVASGEVALGFQQLSELIHVAGIQIVGSLPSSIAIDTVFSAGVVTGSANAEAVQRLLAFMASPEAAAAKRRQGMEPA</sequence>
<dbReference type="InterPro" id="IPR050682">
    <property type="entry name" value="ModA/WtpA"/>
</dbReference>
<comment type="caution">
    <text evidence="1">The sequence shown here is derived from an EMBL/GenBank/DDBJ whole genome shotgun (WGS) entry which is preliminary data.</text>
</comment>
<dbReference type="SUPFAM" id="SSF53850">
    <property type="entry name" value="Periplasmic binding protein-like II"/>
    <property type="match status" value="1"/>
</dbReference>
<keyword evidence="2" id="KW-1185">Reference proteome</keyword>
<dbReference type="PANTHER" id="PTHR30632">
    <property type="entry name" value="MOLYBDATE-BINDING PERIPLASMIC PROTEIN"/>
    <property type="match status" value="1"/>
</dbReference>
<dbReference type="RefSeq" id="WP_198462000.1">
    <property type="nucleotide sequence ID" value="NZ_JABBCQ020000021.1"/>
</dbReference>
<organism evidence="1 2">
    <name type="scientific">Comamonas suwonensis</name>
    <dbReference type="NCBI Taxonomy" id="2606214"/>
    <lineage>
        <taxon>Bacteria</taxon>
        <taxon>Pseudomonadati</taxon>
        <taxon>Pseudomonadota</taxon>
        <taxon>Betaproteobacteria</taxon>
        <taxon>Burkholderiales</taxon>
        <taxon>Comamonadaceae</taxon>
        <taxon>Comamonas</taxon>
    </lineage>
</organism>
<dbReference type="GO" id="GO:0015689">
    <property type="term" value="P:molybdate ion transport"/>
    <property type="evidence" value="ECO:0007669"/>
    <property type="project" value="TreeGrafter"/>
</dbReference>
<dbReference type="Gene3D" id="3.40.190.10">
    <property type="entry name" value="Periplasmic binding protein-like II"/>
    <property type="match status" value="2"/>
</dbReference>
<dbReference type="Pfam" id="PF13531">
    <property type="entry name" value="SBP_bac_11"/>
    <property type="match status" value="1"/>
</dbReference>
<dbReference type="EMBL" id="JABBCQ020000021">
    <property type="protein sequence ID" value="MBI1626625.1"/>
    <property type="molecule type" value="Genomic_DNA"/>
</dbReference>
<dbReference type="GO" id="GO:0030973">
    <property type="term" value="F:molybdate ion binding"/>
    <property type="evidence" value="ECO:0007669"/>
    <property type="project" value="TreeGrafter"/>
</dbReference>
<accession>A0A843BA30</accession>
<evidence type="ECO:0000313" key="2">
    <source>
        <dbReference type="Proteomes" id="UP000530032"/>
    </source>
</evidence>
<name>A0A843BA30_9BURK</name>
<evidence type="ECO:0000313" key="1">
    <source>
        <dbReference type="EMBL" id="MBI1626625.1"/>
    </source>
</evidence>
<protein>
    <submittedName>
        <fullName evidence="1">Substrate-binding domain-containing protein</fullName>
    </submittedName>
</protein>
<reference evidence="1" key="1">
    <citation type="submission" date="2020-12" db="EMBL/GenBank/DDBJ databases">
        <title>Comamonas sp. nov., isolated from stream water.</title>
        <authorList>
            <person name="Park K.-H."/>
        </authorList>
    </citation>
    <scope>NUCLEOTIDE SEQUENCE</scope>
    <source>
        <strain evidence="1">EJ-4</strain>
    </source>
</reference>
<dbReference type="AlphaFoldDB" id="A0A843BA30"/>